<accession>A0A2J8A428</accession>
<keyword evidence="3 10" id="KW-0690">Ribosome biogenesis</keyword>
<evidence type="ECO:0000256" key="2">
    <source>
        <dbReference type="ARBA" id="ARBA00022490"/>
    </source>
</evidence>
<dbReference type="InterPro" id="IPR020618">
    <property type="entry name" value="Adenyl_kinase_AK6"/>
</dbReference>
<feature type="binding site" evidence="10">
    <location>
        <position position="20"/>
    </location>
    <ligand>
        <name>ATP</name>
        <dbReference type="ChEBI" id="CHEBI:30616"/>
    </ligand>
</feature>
<comment type="similarity">
    <text evidence="10">Belongs to the adenylate kinase family. AK6 subfamily.</text>
</comment>
<dbReference type="GO" id="GO:0005634">
    <property type="term" value="C:nucleus"/>
    <property type="evidence" value="ECO:0007669"/>
    <property type="project" value="UniProtKB-SubCell"/>
</dbReference>
<gene>
    <name evidence="11" type="ORF">TSOC_006292</name>
</gene>
<dbReference type="EMBL" id="PGGS01000188">
    <property type="protein sequence ID" value="PNH07276.1"/>
    <property type="molecule type" value="Genomic_DNA"/>
</dbReference>
<dbReference type="SUPFAM" id="SSF52540">
    <property type="entry name" value="P-loop containing nucleoside triphosphate hydrolases"/>
    <property type="match status" value="1"/>
</dbReference>
<keyword evidence="2 10" id="KW-0963">Cytoplasm</keyword>
<feature type="region of interest" description="NMPbind" evidence="10">
    <location>
        <begin position="35"/>
        <end position="58"/>
    </location>
</feature>
<evidence type="ECO:0000256" key="8">
    <source>
        <dbReference type="ARBA" id="ARBA00022840"/>
    </source>
</evidence>
<comment type="subunit">
    <text evidence="10">Interacts with small ribosomal subunit protein uS11. Not a structural component of 43S pre-ribosomes, but transiently interacts with them by binding to uS11.</text>
</comment>
<feature type="binding site" evidence="10">
    <location>
        <position position="15"/>
    </location>
    <ligand>
        <name>ATP</name>
        <dbReference type="ChEBI" id="CHEBI:30616"/>
    </ligand>
</feature>
<feature type="region of interest" description="LID" evidence="10">
    <location>
        <begin position="110"/>
        <end position="120"/>
    </location>
</feature>
<dbReference type="GO" id="GO:0004017">
    <property type="term" value="F:AMP kinase activity"/>
    <property type="evidence" value="ECO:0007669"/>
    <property type="project" value="UniProtKB-UniRule"/>
</dbReference>
<evidence type="ECO:0000256" key="10">
    <source>
        <dbReference type="HAMAP-Rule" id="MF_03173"/>
    </source>
</evidence>
<dbReference type="PANTHER" id="PTHR12595">
    <property type="entry name" value="POS9-ACTIVATING FACTOR FAP7-RELATED"/>
    <property type="match status" value="1"/>
</dbReference>
<evidence type="ECO:0000313" key="12">
    <source>
        <dbReference type="Proteomes" id="UP000236333"/>
    </source>
</evidence>
<dbReference type="Pfam" id="PF13238">
    <property type="entry name" value="AAA_18"/>
    <property type="match status" value="1"/>
</dbReference>
<protein>
    <recommendedName>
        <fullName evidence="10">Adenylate kinase isoenzyme 6 homolog</fullName>
        <shortName evidence="10">AK6</shortName>
        <ecNumber evidence="10">2.7.4.3</ecNumber>
    </recommendedName>
    <alternativeName>
        <fullName evidence="10">Dual activity adenylate kinase/ATPase</fullName>
        <shortName evidence="10">AK/ATPase</shortName>
    </alternativeName>
</protein>
<feature type="binding site" evidence="10">
    <location>
        <position position="19"/>
    </location>
    <ligand>
        <name>ATP</name>
        <dbReference type="ChEBI" id="CHEBI:30616"/>
    </ligand>
</feature>
<dbReference type="Proteomes" id="UP000236333">
    <property type="component" value="Unassembled WGS sequence"/>
</dbReference>
<dbReference type="Gene3D" id="3.40.50.300">
    <property type="entry name" value="P-loop containing nucleotide triphosphate hydrolases"/>
    <property type="match status" value="1"/>
</dbReference>
<evidence type="ECO:0000256" key="6">
    <source>
        <dbReference type="ARBA" id="ARBA00022741"/>
    </source>
</evidence>
<keyword evidence="7 10" id="KW-0418">Kinase</keyword>
<feature type="binding site" evidence="10">
    <location>
        <position position="111"/>
    </location>
    <ligand>
        <name>ATP</name>
        <dbReference type="ChEBI" id="CHEBI:30616"/>
    </ligand>
</feature>
<feature type="binding site" evidence="10">
    <location>
        <position position="18"/>
    </location>
    <ligand>
        <name>ATP</name>
        <dbReference type="ChEBI" id="CHEBI:30616"/>
    </ligand>
</feature>
<comment type="caution">
    <text evidence="10">Lacks conserved residue(s) required for the propagation of feature annotation.</text>
</comment>
<evidence type="ECO:0000313" key="11">
    <source>
        <dbReference type="EMBL" id="PNH07276.1"/>
    </source>
</evidence>
<keyword evidence="8 10" id="KW-0067">ATP-binding</keyword>
<name>A0A2J8A428_9CHLO</name>
<evidence type="ECO:0000256" key="9">
    <source>
        <dbReference type="ARBA" id="ARBA00023242"/>
    </source>
</evidence>
<keyword evidence="9 10" id="KW-0539">Nucleus</keyword>
<dbReference type="InterPro" id="IPR027417">
    <property type="entry name" value="P-loop_NTPase"/>
</dbReference>
<evidence type="ECO:0000256" key="5">
    <source>
        <dbReference type="ARBA" id="ARBA00022679"/>
    </source>
</evidence>
<reference evidence="11 12" key="1">
    <citation type="journal article" date="2017" name="Mol. Biol. Evol.">
        <title>The 4-celled Tetrabaena socialis nuclear genome reveals the essential components for genetic control of cell number at the origin of multicellularity in the volvocine lineage.</title>
        <authorList>
            <person name="Featherston J."/>
            <person name="Arakaki Y."/>
            <person name="Hanschen E.R."/>
            <person name="Ferris P.J."/>
            <person name="Michod R.E."/>
            <person name="Olson B.J.S.C."/>
            <person name="Nozaki H."/>
            <person name="Durand P.M."/>
        </authorList>
    </citation>
    <scope>NUCLEOTIDE SEQUENCE [LARGE SCALE GENOMIC DNA]</scope>
    <source>
        <strain evidence="11 12">NIES-571</strain>
    </source>
</reference>
<evidence type="ECO:0000256" key="4">
    <source>
        <dbReference type="ARBA" id="ARBA00022552"/>
    </source>
</evidence>
<comment type="subcellular location">
    <subcellularLocation>
        <location evidence="10">Cytoplasm</location>
    </subcellularLocation>
    <subcellularLocation>
        <location evidence="10">Nucleus</location>
    </subcellularLocation>
</comment>
<proteinExistence type="inferred from homology"/>
<dbReference type="GO" id="GO:0005737">
    <property type="term" value="C:cytoplasm"/>
    <property type="evidence" value="ECO:0007669"/>
    <property type="project" value="UniProtKB-SubCell"/>
</dbReference>
<sequence length="173" mass="19452">MSRARPNILITGTPGTGKTTTSEMVAQELGFTHINVGDWVREKALHSGWNQEFECFNLDEDKVCDALEDPLAEGGNVVDYHGCDFFPERWFDLVIVLQTNNTQLFDRLQKRGYSAKKVSENVECEIMMVVMEEAAESYRSEIVKPLPSDTTDDLERNVATIAGWVRGMMGAAR</sequence>
<dbReference type="FunFam" id="3.40.50.300:FF:000372">
    <property type="entry name" value="Adenylate kinase isoenzyme 6 homolog"/>
    <property type="match status" value="1"/>
</dbReference>
<comment type="function">
    <text evidence="10">Broad-specificity nucleoside monophosphate (NMP) kinase that catalyzes the reversible transfer of the terminal phosphate group between nucleoside triphosphates and monophosphates. Has also ATPase activity. Involved in the late cytoplasmic maturation steps of the 40S ribosomal particles, specifically 18S rRNA maturation. While NMP activity is not required for ribosome maturation, ATPase activity is. Associates transiently with small ribosomal subunit protein uS11. ATP hydrolysis breaks the interaction with uS11. May temporarily remove uS11 from the ribosome to enable a conformational change of the ribosomal RNA that is needed for the final maturation step of the small ribosomal subunit. Its NMP activity may have a role in nuclear energy homeostasis.</text>
</comment>
<dbReference type="GO" id="GO:0006364">
    <property type="term" value="P:rRNA processing"/>
    <property type="evidence" value="ECO:0007669"/>
    <property type="project" value="UniProtKB-KW"/>
</dbReference>
<organism evidence="11 12">
    <name type="scientific">Tetrabaena socialis</name>
    <dbReference type="NCBI Taxonomy" id="47790"/>
    <lineage>
        <taxon>Eukaryota</taxon>
        <taxon>Viridiplantae</taxon>
        <taxon>Chlorophyta</taxon>
        <taxon>core chlorophytes</taxon>
        <taxon>Chlorophyceae</taxon>
        <taxon>CS clade</taxon>
        <taxon>Chlamydomonadales</taxon>
        <taxon>Tetrabaenaceae</taxon>
        <taxon>Tetrabaena</taxon>
    </lineage>
</organism>
<dbReference type="AlphaFoldDB" id="A0A2J8A428"/>
<comment type="catalytic activity">
    <reaction evidence="10">
        <text>ATP + H2O = ADP + phosphate + H(+)</text>
        <dbReference type="Rhea" id="RHEA:13065"/>
        <dbReference type="ChEBI" id="CHEBI:15377"/>
        <dbReference type="ChEBI" id="CHEBI:15378"/>
        <dbReference type="ChEBI" id="CHEBI:30616"/>
        <dbReference type="ChEBI" id="CHEBI:43474"/>
        <dbReference type="ChEBI" id="CHEBI:456216"/>
    </reaction>
</comment>
<keyword evidence="6 10" id="KW-0547">Nucleotide-binding</keyword>
<feature type="binding site" evidence="10">
    <location>
        <position position="17"/>
    </location>
    <ligand>
        <name>ATP</name>
        <dbReference type="ChEBI" id="CHEBI:30616"/>
    </ligand>
</feature>
<dbReference type="GO" id="GO:0016887">
    <property type="term" value="F:ATP hydrolysis activity"/>
    <property type="evidence" value="ECO:0007669"/>
    <property type="project" value="UniProtKB-UniRule"/>
</dbReference>
<dbReference type="HAMAP" id="MF_00039">
    <property type="entry name" value="Adenylate_kinase_AK6"/>
    <property type="match status" value="1"/>
</dbReference>
<keyword evidence="4 10" id="KW-0698">rRNA processing</keyword>
<dbReference type="EC" id="2.7.4.3" evidence="10"/>
<dbReference type="OrthoDB" id="10251185at2759"/>
<evidence type="ECO:0000256" key="7">
    <source>
        <dbReference type="ARBA" id="ARBA00022777"/>
    </source>
</evidence>
<evidence type="ECO:0000256" key="1">
    <source>
        <dbReference type="ARBA" id="ARBA00000582"/>
    </source>
</evidence>
<dbReference type="PANTHER" id="PTHR12595:SF0">
    <property type="entry name" value="ADENYLATE KINASE ISOENZYME 6"/>
    <property type="match status" value="1"/>
</dbReference>
<evidence type="ECO:0000256" key="3">
    <source>
        <dbReference type="ARBA" id="ARBA00022517"/>
    </source>
</evidence>
<keyword evidence="5 10" id="KW-0808">Transferase</keyword>
<comment type="catalytic activity">
    <reaction evidence="1 10">
        <text>AMP + ATP = 2 ADP</text>
        <dbReference type="Rhea" id="RHEA:12973"/>
        <dbReference type="ChEBI" id="CHEBI:30616"/>
        <dbReference type="ChEBI" id="CHEBI:456215"/>
        <dbReference type="ChEBI" id="CHEBI:456216"/>
        <dbReference type="EC" id="2.7.4.3"/>
    </reaction>
</comment>
<dbReference type="GO" id="GO:0005524">
    <property type="term" value="F:ATP binding"/>
    <property type="evidence" value="ECO:0007669"/>
    <property type="project" value="UniProtKB-KW"/>
</dbReference>
<keyword evidence="12" id="KW-1185">Reference proteome</keyword>
<comment type="caution">
    <text evidence="11">The sequence shown here is derived from an EMBL/GenBank/DDBJ whole genome shotgun (WGS) entry which is preliminary data.</text>
</comment>
<dbReference type="GO" id="GO:0042274">
    <property type="term" value="P:ribosomal small subunit biogenesis"/>
    <property type="evidence" value="ECO:0007669"/>
    <property type="project" value="UniProtKB-UniRule"/>
</dbReference>